<evidence type="ECO:0000256" key="1">
    <source>
        <dbReference type="SAM" id="MobiDB-lite"/>
    </source>
</evidence>
<dbReference type="AlphaFoldDB" id="C3ZHM4"/>
<name>C3ZHM4_BRAFL</name>
<dbReference type="EMBL" id="GG666623">
    <property type="protein sequence ID" value="EEN48019.1"/>
    <property type="molecule type" value="Genomic_DNA"/>
</dbReference>
<proteinExistence type="predicted"/>
<organism>
    <name type="scientific">Branchiostoma floridae</name>
    <name type="common">Florida lancelet</name>
    <name type="synonym">Amphioxus</name>
    <dbReference type="NCBI Taxonomy" id="7739"/>
    <lineage>
        <taxon>Eukaryota</taxon>
        <taxon>Metazoa</taxon>
        <taxon>Chordata</taxon>
        <taxon>Cephalochordata</taxon>
        <taxon>Leptocardii</taxon>
        <taxon>Amphioxiformes</taxon>
        <taxon>Branchiostomatidae</taxon>
        <taxon>Branchiostoma</taxon>
    </lineage>
</organism>
<feature type="compositionally biased region" description="Low complexity" evidence="1">
    <location>
        <begin position="1"/>
        <end position="18"/>
    </location>
</feature>
<reference evidence="2" key="1">
    <citation type="journal article" date="2008" name="Nature">
        <title>The amphioxus genome and the evolution of the chordate karyotype.</title>
        <authorList>
            <consortium name="US DOE Joint Genome Institute (JGI-PGF)"/>
            <person name="Putnam N.H."/>
            <person name="Butts T."/>
            <person name="Ferrier D.E.K."/>
            <person name="Furlong R.F."/>
            <person name="Hellsten U."/>
            <person name="Kawashima T."/>
            <person name="Robinson-Rechavi M."/>
            <person name="Shoguchi E."/>
            <person name="Terry A."/>
            <person name="Yu J.-K."/>
            <person name="Benito-Gutierrez E.L."/>
            <person name="Dubchak I."/>
            <person name="Garcia-Fernandez J."/>
            <person name="Gibson-Brown J.J."/>
            <person name="Grigoriev I.V."/>
            <person name="Horton A.C."/>
            <person name="de Jong P.J."/>
            <person name="Jurka J."/>
            <person name="Kapitonov V.V."/>
            <person name="Kohara Y."/>
            <person name="Kuroki Y."/>
            <person name="Lindquist E."/>
            <person name="Lucas S."/>
            <person name="Osoegawa K."/>
            <person name="Pennacchio L.A."/>
            <person name="Salamov A.A."/>
            <person name="Satou Y."/>
            <person name="Sauka-Spengler T."/>
            <person name="Schmutz J."/>
            <person name="Shin-I T."/>
            <person name="Toyoda A."/>
            <person name="Bronner-Fraser M."/>
            <person name="Fujiyama A."/>
            <person name="Holland L.Z."/>
            <person name="Holland P.W.H."/>
            <person name="Satoh N."/>
            <person name="Rokhsar D.S."/>
        </authorList>
    </citation>
    <scope>NUCLEOTIDE SEQUENCE [LARGE SCALE GENOMIC DNA]</scope>
    <source>
        <strain evidence="2">S238N-H82</strain>
        <tissue evidence="2">Testes</tissue>
    </source>
</reference>
<protein>
    <submittedName>
        <fullName evidence="2">Uncharacterized protein</fullName>
    </submittedName>
</protein>
<dbReference type="InParanoid" id="C3ZHM4"/>
<feature type="region of interest" description="Disordered" evidence="1">
    <location>
        <begin position="1"/>
        <end position="21"/>
    </location>
</feature>
<gene>
    <name evidence="2" type="ORF">BRAFLDRAFT_79597</name>
</gene>
<accession>C3ZHM4</accession>
<evidence type="ECO:0000313" key="2">
    <source>
        <dbReference type="EMBL" id="EEN48019.1"/>
    </source>
</evidence>
<sequence length="134" mass="14793">MSVRSDTSRTTSDGSSITMDDVSSYCSSTERVDRFVCLYKTTVCDIYKVSGYCTRSVVTISEMTSLPSAAGDVYVAPEYIFCRSSDYGAVNGTVVQHVWPDGHKIHKASFSRLKALSVVFNEDSSNIEKMRVSK</sequence>